<dbReference type="InterPro" id="IPR001347">
    <property type="entry name" value="SIS_dom"/>
</dbReference>
<evidence type="ECO:0000256" key="1">
    <source>
        <dbReference type="ARBA" id="ARBA00023015"/>
    </source>
</evidence>
<keyword evidence="8" id="KW-1185">Reference proteome</keyword>
<dbReference type="Gene3D" id="3.40.50.10490">
    <property type="entry name" value="Glucose-6-phosphate isomerase like protein, domain 1"/>
    <property type="match status" value="1"/>
</dbReference>
<proteinExistence type="predicted"/>
<dbReference type="Pfam" id="PF01418">
    <property type="entry name" value="HTH_6"/>
    <property type="match status" value="1"/>
</dbReference>
<dbReference type="InterPro" id="IPR047640">
    <property type="entry name" value="RpiR-like"/>
</dbReference>
<dbReference type="InterPro" id="IPR035472">
    <property type="entry name" value="RpiR-like_SIS"/>
</dbReference>
<sequence length="374" mass="41294">MRPRYRVRRRGRVHRRLGRQRVHRLGRRAHPLRHRPGRRRRPHARGILPARHDGAAGPGRGADDPAGAVVPSAPNPSAPGVSTATDLAADAPTLLDRLESGREALTARETEIARYVIAHYPESCLDSASAMARATGVSAATVVRLFAKLGYASFQEVQQEVRREVSRKLHSPAERVRLPEDGVSQGEITARTLETEIDNIRATFAALSDREIEAIVARLCAGRGRIYVIGEKNSFPIAYYIQTHLNLCLPDVTLLETGEARIADRLLWLTPDDLLIAISIRRYSPNTTRAAASLRELGGDVIALTDSPLSPLCPYATHRLLIETRSQSVFDSFTAAMSLSGLIVGAVARRRREAMLEILRRGERLYETFGTFLG</sequence>
<evidence type="ECO:0000256" key="2">
    <source>
        <dbReference type="ARBA" id="ARBA00023125"/>
    </source>
</evidence>
<dbReference type="CDD" id="cd05013">
    <property type="entry name" value="SIS_RpiR"/>
    <property type="match status" value="1"/>
</dbReference>
<dbReference type="GO" id="GO:0003700">
    <property type="term" value="F:DNA-binding transcription factor activity"/>
    <property type="evidence" value="ECO:0007669"/>
    <property type="project" value="InterPro"/>
</dbReference>
<dbReference type="GO" id="GO:0097367">
    <property type="term" value="F:carbohydrate derivative binding"/>
    <property type="evidence" value="ECO:0007669"/>
    <property type="project" value="InterPro"/>
</dbReference>
<feature type="domain" description="HTH rpiR-type" evidence="5">
    <location>
        <begin position="92"/>
        <end position="168"/>
    </location>
</feature>
<dbReference type="Pfam" id="PF01380">
    <property type="entry name" value="SIS"/>
    <property type="match status" value="1"/>
</dbReference>
<dbReference type="GO" id="GO:0003677">
    <property type="term" value="F:DNA binding"/>
    <property type="evidence" value="ECO:0007669"/>
    <property type="project" value="UniProtKB-KW"/>
</dbReference>
<keyword evidence="3" id="KW-0804">Transcription</keyword>
<dbReference type="PANTHER" id="PTHR30514:SF18">
    <property type="entry name" value="RPIR-FAMILY TRANSCRIPTIONAL REGULATOR"/>
    <property type="match status" value="1"/>
</dbReference>
<evidence type="ECO:0000256" key="3">
    <source>
        <dbReference type="ARBA" id="ARBA00023163"/>
    </source>
</evidence>
<dbReference type="PROSITE" id="PS51071">
    <property type="entry name" value="HTH_RPIR"/>
    <property type="match status" value="1"/>
</dbReference>
<reference evidence="7 8" key="1">
    <citation type="submission" date="2019-06" db="EMBL/GenBank/DDBJ databases">
        <title>Genome of Methylobacterium sp. 17Sr1-39.</title>
        <authorList>
            <person name="Seo T."/>
        </authorList>
    </citation>
    <scope>NUCLEOTIDE SEQUENCE [LARGE SCALE GENOMIC DNA]</scope>
    <source>
        <strain evidence="7 8">17Sr1-39</strain>
    </source>
</reference>
<dbReference type="EMBL" id="VDDA01000008">
    <property type="protein sequence ID" value="TNC11589.1"/>
    <property type="molecule type" value="Genomic_DNA"/>
</dbReference>
<keyword evidence="1" id="KW-0805">Transcription regulation</keyword>
<keyword evidence="2" id="KW-0238">DNA-binding</keyword>
<dbReference type="PROSITE" id="PS51464">
    <property type="entry name" value="SIS"/>
    <property type="match status" value="1"/>
</dbReference>
<dbReference type="GO" id="GO:1901135">
    <property type="term" value="P:carbohydrate derivative metabolic process"/>
    <property type="evidence" value="ECO:0007669"/>
    <property type="project" value="InterPro"/>
</dbReference>
<dbReference type="PANTHER" id="PTHR30514">
    <property type="entry name" value="GLUCOKINASE"/>
    <property type="match status" value="1"/>
</dbReference>
<organism evidence="7 8">
    <name type="scientific">Methylobacterium terricola</name>
    <dbReference type="NCBI Taxonomy" id="2583531"/>
    <lineage>
        <taxon>Bacteria</taxon>
        <taxon>Pseudomonadati</taxon>
        <taxon>Pseudomonadota</taxon>
        <taxon>Alphaproteobacteria</taxon>
        <taxon>Hyphomicrobiales</taxon>
        <taxon>Methylobacteriaceae</taxon>
        <taxon>Methylobacterium</taxon>
    </lineage>
</organism>
<name>A0A5C4LGQ4_9HYPH</name>
<dbReference type="InterPro" id="IPR046348">
    <property type="entry name" value="SIS_dom_sf"/>
</dbReference>
<evidence type="ECO:0000259" key="6">
    <source>
        <dbReference type="PROSITE" id="PS51464"/>
    </source>
</evidence>
<evidence type="ECO:0000313" key="7">
    <source>
        <dbReference type="EMBL" id="TNC11589.1"/>
    </source>
</evidence>
<gene>
    <name evidence="7" type="ORF">FF100_18215</name>
</gene>
<dbReference type="SUPFAM" id="SSF53697">
    <property type="entry name" value="SIS domain"/>
    <property type="match status" value="1"/>
</dbReference>
<evidence type="ECO:0000313" key="8">
    <source>
        <dbReference type="Proteomes" id="UP000305267"/>
    </source>
</evidence>
<dbReference type="InterPro" id="IPR000281">
    <property type="entry name" value="HTH_RpiR"/>
</dbReference>
<comment type="caution">
    <text evidence="7">The sequence shown here is derived from an EMBL/GenBank/DDBJ whole genome shotgun (WGS) entry which is preliminary data.</text>
</comment>
<dbReference type="InterPro" id="IPR009057">
    <property type="entry name" value="Homeodomain-like_sf"/>
</dbReference>
<feature type="domain" description="SIS" evidence="6">
    <location>
        <begin position="215"/>
        <end position="353"/>
    </location>
</feature>
<accession>A0A5C4LGQ4</accession>
<evidence type="ECO:0000256" key="4">
    <source>
        <dbReference type="SAM" id="MobiDB-lite"/>
    </source>
</evidence>
<evidence type="ECO:0000259" key="5">
    <source>
        <dbReference type="PROSITE" id="PS51071"/>
    </source>
</evidence>
<dbReference type="AlphaFoldDB" id="A0A5C4LGQ4"/>
<dbReference type="SUPFAM" id="SSF46689">
    <property type="entry name" value="Homeodomain-like"/>
    <property type="match status" value="1"/>
</dbReference>
<feature type="region of interest" description="Disordered" evidence="4">
    <location>
        <begin position="1"/>
        <end position="82"/>
    </location>
</feature>
<dbReference type="Gene3D" id="1.10.10.10">
    <property type="entry name" value="Winged helix-like DNA-binding domain superfamily/Winged helix DNA-binding domain"/>
    <property type="match status" value="1"/>
</dbReference>
<protein>
    <submittedName>
        <fullName evidence="7">MurR/RpiR family transcriptional regulator</fullName>
    </submittedName>
</protein>
<dbReference type="InterPro" id="IPR036388">
    <property type="entry name" value="WH-like_DNA-bd_sf"/>
</dbReference>
<feature type="compositionally biased region" description="Basic residues" evidence="4">
    <location>
        <begin position="1"/>
        <end position="44"/>
    </location>
</feature>
<dbReference type="Proteomes" id="UP000305267">
    <property type="component" value="Unassembled WGS sequence"/>
</dbReference>
<dbReference type="OrthoDB" id="9814005at2"/>